<accession>A0ABD1IXN3</accession>
<keyword evidence="4" id="KW-1185">Reference proteome</keyword>
<sequence>MSGVNLDQLHRSTLGIYESLLEQFNPGLQRLVTLGHSYVQAFQALAATSEEYFNALGRMGQQALHTLSSHSLGDVIIQVAESQRRLTNELEGMFCWFHGEVLREMEKNVKLDKDFITASRRRYEMEVRSQVSALERQQRRSRHVDGGEYMHFLQQSQRDALMEEERRYRFLAEKHCHLSHTVSQLMNKTGGGLQQRVEEWIDRVGATRTPRPRTPSRIEQTPAMGMREEERSQQWMGREEPPLGRLPSRGGWTALPNCLE</sequence>
<dbReference type="Proteomes" id="UP001591681">
    <property type="component" value="Unassembled WGS sequence"/>
</dbReference>
<gene>
    <name evidence="3" type="ORF">ACEWY4_026450</name>
</gene>
<evidence type="ECO:0000259" key="2">
    <source>
        <dbReference type="PROSITE" id="PS51338"/>
    </source>
</evidence>
<organism evidence="3 4">
    <name type="scientific">Coilia grayii</name>
    <name type="common">Gray's grenadier anchovy</name>
    <dbReference type="NCBI Taxonomy" id="363190"/>
    <lineage>
        <taxon>Eukaryota</taxon>
        <taxon>Metazoa</taxon>
        <taxon>Chordata</taxon>
        <taxon>Craniata</taxon>
        <taxon>Vertebrata</taxon>
        <taxon>Euteleostomi</taxon>
        <taxon>Actinopterygii</taxon>
        <taxon>Neopterygii</taxon>
        <taxon>Teleostei</taxon>
        <taxon>Clupei</taxon>
        <taxon>Clupeiformes</taxon>
        <taxon>Clupeoidei</taxon>
        <taxon>Engraulidae</taxon>
        <taxon>Coilinae</taxon>
        <taxon>Coilia</taxon>
    </lineage>
</organism>
<feature type="domain" description="IMD" evidence="2">
    <location>
        <begin position="1"/>
        <end position="224"/>
    </location>
</feature>
<dbReference type="PROSITE" id="PS51338">
    <property type="entry name" value="IMD"/>
    <property type="match status" value="1"/>
</dbReference>
<dbReference type="PANTHER" id="PTHR14206:SF5">
    <property type="entry name" value="BRAIN-SPECIFIC ANGIOGENESIS INHIBITOR 1-ASSOCIATED PROTEIN 2-LIKE PROTEIN 2"/>
    <property type="match status" value="1"/>
</dbReference>
<dbReference type="SUPFAM" id="SSF103657">
    <property type="entry name" value="BAR/IMD domain-like"/>
    <property type="match status" value="1"/>
</dbReference>
<comment type="caution">
    <text evidence="3">The sequence shown here is derived from an EMBL/GenBank/DDBJ whole genome shotgun (WGS) entry which is preliminary data.</text>
</comment>
<evidence type="ECO:0000313" key="4">
    <source>
        <dbReference type="Proteomes" id="UP001591681"/>
    </source>
</evidence>
<dbReference type="AlphaFoldDB" id="A0ABD1IXN3"/>
<proteinExistence type="predicted"/>
<dbReference type="Pfam" id="PF08397">
    <property type="entry name" value="IMD"/>
    <property type="match status" value="2"/>
</dbReference>
<dbReference type="InterPro" id="IPR027267">
    <property type="entry name" value="AH/BAR_dom_sf"/>
</dbReference>
<dbReference type="EMBL" id="JBHFQA010000023">
    <property type="protein sequence ID" value="KAL2078765.1"/>
    <property type="molecule type" value="Genomic_DNA"/>
</dbReference>
<name>A0ABD1IXN3_9TELE</name>
<dbReference type="PANTHER" id="PTHR14206">
    <property type="entry name" value="BRAIN-SPECIFIC ANGIOGENESIS INHIBITOR 1-ASSOCIATED PROTEIN 2"/>
    <property type="match status" value="1"/>
</dbReference>
<dbReference type="InterPro" id="IPR027681">
    <property type="entry name" value="IRSp53/IRTKS/Pinkbar"/>
</dbReference>
<dbReference type="Gene3D" id="1.20.1270.60">
    <property type="entry name" value="Arfaptin homology (AH) domain/BAR domain"/>
    <property type="match status" value="1"/>
</dbReference>
<reference evidence="3 4" key="1">
    <citation type="submission" date="2024-09" db="EMBL/GenBank/DDBJ databases">
        <title>A chromosome-level genome assembly of Gray's grenadier anchovy, Coilia grayii.</title>
        <authorList>
            <person name="Fu Z."/>
        </authorList>
    </citation>
    <scope>NUCLEOTIDE SEQUENCE [LARGE SCALE GENOMIC DNA]</scope>
    <source>
        <strain evidence="3">G4</strain>
        <tissue evidence="3">Muscle</tissue>
    </source>
</reference>
<feature type="compositionally biased region" description="Basic and acidic residues" evidence="1">
    <location>
        <begin position="226"/>
        <end position="242"/>
    </location>
</feature>
<evidence type="ECO:0000256" key="1">
    <source>
        <dbReference type="SAM" id="MobiDB-lite"/>
    </source>
</evidence>
<dbReference type="InterPro" id="IPR013606">
    <property type="entry name" value="I-BAR_dom"/>
</dbReference>
<evidence type="ECO:0000313" key="3">
    <source>
        <dbReference type="EMBL" id="KAL2078765.1"/>
    </source>
</evidence>
<protein>
    <recommendedName>
        <fullName evidence="2">IMD domain-containing protein</fullName>
    </recommendedName>
</protein>
<feature type="region of interest" description="Disordered" evidence="1">
    <location>
        <begin position="207"/>
        <end position="260"/>
    </location>
</feature>